<proteinExistence type="predicted"/>
<dbReference type="InParanoid" id="E3JCM9"/>
<reference evidence="2 3" key="1">
    <citation type="submission" date="2010-10" db="EMBL/GenBank/DDBJ databases">
        <title>Complete sequence of Frankia sp. EuI1c.</title>
        <authorList>
            <consortium name="US DOE Joint Genome Institute"/>
            <person name="Lucas S."/>
            <person name="Copeland A."/>
            <person name="Lapidus A."/>
            <person name="Cheng J.-F."/>
            <person name="Bruce D."/>
            <person name="Goodwin L."/>
            <person name="Pitluck S."/>
            <person name="Chertkov O."/>
            <person name="Detter J.C."/>
            <person name="Han C."/>
            <person name="Tapia R."/>
            <person name="Land M."/>
            <person name="Hauser L."/>
            <person name="Jeffries C."/>
            <person name="Kyrpides N."/>
            <person name="Ivanova N."/>
            <person name="Mikhailova N."/>
            <person name="Beauchemin N."/>
            <person name="Sen A."/>
            <person name="Sur S.A."/>
            <person name="Gtari M."/>
            <person name="Wall L."/>
            <person name="Tisa L."/>
            <person name="Woyke T."/>
        </authorList>
    </citation>
    <scope>NUCLEOTIDE SEQUENCE [LARGE SCALE GENOMIC DNA]</scope>
    <source>
        <strain evidence="3">DSM 45817 / CECT 9037 / EuI1c</strain>
    </source>
</reference>
<accession>E3JCM9</accession>
<organism evidence="2 3">
    <name type="scientific">Pseudofrankia inefficax (strain DSM 45817 / CECT 9037 / DDB 130130 / EuI1c)</name>
    <name type="common">Frankia inefficax</name>
    <dbReference type="NCBI Taxonomy" id="298654"/>
    <lineage>
        <taxon>Bacteria</taxon>
        <taxon>Bacillati</taxon>
        <taxon>Actinomycetota</taxon>
        <taxon>Actinomycetes</taxon>
        <taxon>Frankiales</taxon>
        <taxon>Frankiaceae</taxon>
        <taxon>Pseudofrankia</taxon>
    </lineage>
</organism>
<dbReference type="AlphaFoldDB" id="E3JCM9"/>
<dbReference type="KEGG" id="fri:FraEuI1c_0647"/>
<dbReference type="InterPro" id="IPR007278">
    <property type="entry name" value="DUF397"/>
</dbReference>
<dbReference type="RefSeq" id="WP_013421847.1">
    <property type="nucleotide sequence ID" value="NC_014666.1"/>
</dbReference>
<evidence type="ECO:0000313" key="3">
    <source>
        <dbReference type="Proteomes" id="UP000002484"/>
    </source>
</evidence>
<dbReference type="Pfam" id="PF04149">
    <property type="entry name" value="DUF397"/>
    <property type="match status" value="1"/>
</dbReference>
<evidence type="ECO:0000313" key="2">
    <source>
        <dbReference type="EMBL" id="ADP78725.1"/>
    </source>
</evidence>
<gene>
    <name evidence="2" type="ordered locus">FraEuI1c_0647</name>
</gene>
<keyword evidence="3" id="KW-1185">Reference proteome</keyword>
<feature type="domain" description="DUF397" evidence="1">
    <location>
        <begin position="17"/>
        <end position="68"/>
    </location>
</feature>
<dbReference type="Proteomes" id="UP000002484">
    <property type="component" value="Chromosome"/>
</dbReference>
<evidence type="ECO:0000259" key="1">
    <source>
        <dbReference type="Pfam" id="PF04149"/>
    </source>
</evidence>
<dbReference type="HOGENOM" id="CLU_131550_1_3_11"/>
<protein>
    <recommendedName>
        <fullName evidence="1">DUF397 domain-containing protein</fullName>
    </recommendedName>
</protein>
<dbReference type="STRING" id="298654.FraEuI1c_0647"/>
<name>E3JCM9_PSEI1</name>
<sequence length="78" mass="8072">MDARETASEGAGANPLLAWRKSSASGSGGCVEVAATASEIFIRDSKNRSGAVLRFTNVEWLAFLAGVRGGEFDLGLAP</sequence>
<dbReference type="EMBL" id="CP002299">
    <property type="protein sequence ID" value="ADP78725.1"/>
    <property type="molecule type" value="Genomic_DNA"/>
</dbReference>
<dbReference type="OrthoDB" id="3215247at2"/>